<sequence length="271" mass="31222">MKSKVLSRWLHNRSGGFIRHLQLLLSYQSKKLRSISLHNITQISNYAANTVPLSSVYGNKYQYKQYKQCVSFLLQSTHHDAVSGWLMLASLFYKMKTYSKALNVLSYSLGKCTSEKIVPFATLSSSQRELFRLPMLKKLGIIRSLRILYLSDIKFNESNLIPDELYIGGNNLPKMIPAVVYAYFLKFLCQYHLHNISNYRKSLTDLQLIIEREYLIFGDHLTAFSYHCLGVALLIVGEYEAARKVFIRSLEICPSPLLNSSHKRLSMMESV</sequence>
<dbReference type="Proteomes" id="UP000683360">
    <property type="component" value="Unassembled WGS sequence"/>
</dbReference>
<evidence type="ECO:0000256" key="1">
    <source>
        <dbReference type="PROSITE-ProRule" id="PRU00339"/>
    </source>
</evidence>
<evidence type="ECO:0000313" key="2">
    <source>
        <dbReference type="EMBL" id="CAG2244999.1"/>
    </source>
</evidence>
<comment type="caution">
    <text evidence="2">The sequence shown here is derived from an EMBL/GenBank/DDBJ whole genome shotgun (WGS) entry which is preliminary data.</text>
</comment>
<keyword evidence="1" id="KW-0802">TPR repeat</keyword>
<dbReference type="SUPFAM" id="SSF48452">
    <property type="entry name" value="TPR-like"/>
    <property type="match status" value="1"/>
</dbReference>
<accession>A0A8S3URI1</accession>
<dbReference type="Gene3D" id="1.25.40.10">
    <property type="entry name" value="Tetratricopeptide repeat domain"/>
    <property type="match status" value="1"/>
</dbReference>
<keyword evidence="3" id="KW-1185">Reference proteome</keyword>
<organism evidence="2 3">
    <name type="scientific">Mytilus edulis</name>
    <name type="common">Blue mussel</name>
    <dbReference type="NCBI Taxonomy" id="6550"/>
    <lineage>
        <taxon>Eukaryota</taxon>
        <taxon>Metazoa</taxon>
        <taxon>Spiralia</taxon>
        <taxon>Lophotrochozoa</taxon>
        <taxon>Mollusca</taxon>
        <taxon>Bivalvia</taxon>
        <taxon>Autobranchia</taxon>
        <taxon>Pteriomorphia</taxon>
        <taxon>Mytilida</taxon>
        <taxon>Mytiloidea</taxon>
        <taxon>Mytilidae</taxon>
        <taxon>Mytilinae</taxon>
        <taxon>Mytilus</taxon>
    </lineage>
</organism>
<dbReference type="InterPro" id="IPR011990">
    <property type="entry name" value="TPR-like_helical_dom_sf"/>
</dbReference>
<dbReference type="OrthoDB" id="6152269at2759"/>
<name>A0A8S3URI1_MYTED</name>
<gene>
    <name evidence="2" type="ORF">MEDL_56991</name>
</gene>
<feature type="repeat" description="TPR" evidence="1">
    <location>
        <begin position="223"/>
        <end position="256"/>
    </location>
</feature>
<dbReference type="AlphaFoldDB" id="A0A8S3URI1"/>
<protein>
    <submittedName>
        <fullName evidence="2">Uncharacterized protein</fullName>
    </submittedName>
</protein>
<evidence type="ECO:0000313" key="3">
    <source>
        <dbReference type="Proteomes" id="UP000683360"/>
    </source>
</evidence>
<dbReference type="InterPro" id="IPR019734">
    <property type="entry name" value="TPR_rpt"/>
</dbReference>
<dbReference type="PROSITE" id="PS50005">
    <property type="entry name" value="TPR"/>
    <property type="match status" value="1"/>
</dbReference>
<dbReference type="EMBL" id="CAJPWZ010002753">
    <property type="protein sequence ID" value="CAG2244999.1"/>
    <property type="molecule type" value="Genomic_DNA"/>
</dbReference>
<reference evidence="2" key="1">
    <citation type="submission" date="2021-03" db="EMBL/GenBank/DDBJ databases">
        <authorList>
            <person name="Bekaert M."/>
        </authorList>
    </citation>
    <scope>NUCLEOTIDE SEQUENCE</scope>
</reference>
<proteinExistence type="predicted"/>